<organism evidence="1 2">
    <name type="scientific">Cryobacterium luteum</name>
    <dbReference type="NCBI Taxonomy" id="1424661"/>
    <lineage>
        <taxon>Bacteria</taxon>
        <taxon>Bacillati</taxon>
        <taxon>Actinomycetota</taxon>
        <taxon>Actinomycetes</taxon>
        <taxon>Micrococcales</taxon>
        <taxon>Microbacteriaceae</taxon>
        <taxon>Cryobacterium</taxon>
    </lineage>
</organism>
<dbReference type="AlphaFoldDB" id="A0A1H8AU07"/>
<reference evidence="1 2" key="1">
    <citation type="submission" date="2019-03" db="EMBL/GenBank/DDBJ databases">
        <title>Genomics of glacier-inhabiting Cryobacterium strains.</title>
        <authorList>
            <person name="Liu Q."/>
            <person name="Xin Y.-H."/>
        </authorList>
    </citation>
    <scope>NUCLEOTIDE SEQUENCE [LARGE SCALE GENOMIC DNA]</scope>
    <source>
        <strain evidence="1 2">Hh15</strain>
    </source>
</reference>
<evidence type="ECO:0000313" key="1">
    <source>
        <dbReference type="EMBL" id="TFB88642.1"/>
    </source>
</evidence>
<gene>
    <name evidence="1" type="ORF">E3O10_12770</name>
</gene>
<dbReference type="EMBL" id="SOFF01000031">
    <property type="protein sequence ID" value="TFB88642.1"/>
    <property type="molecule type" value="Genomic_DNA"/>
</dbReference>
<dbReference type="STRING" id="1424661.SAMN05216281_101336"/>
<evidence type="ECO:0000313" key="2">
    <source>
        <dbReference type="Proteomes" id="UP000297654"/>
    </source>
</evidence>
<accession>A0A1H8AU07</accession>
<dbReference type="Proteomes" id="UP000297654">
    <property type="component" value="Unassembled WGS sequence"/>
</dbReference>
<proteinExistence type="predicted"/>
<protein>
    <submittedName>
        <fullName evidence="1">Uncharacterized protein</fullName>
    </submittedName>
</protein>
<dbReference type="OrthoDB" id="5121258at2"/>
<dbReference type="RefSeq" id="WP_092106580.1">
    <property type="nucleotide sequence ID" value="NZ_FOCN01000001.1"/>
</dbReference>
<comment type="caution">
    <text evidence="1">The sequence shown here is derived from an EMBL/GenBank/DDBJ whole genome shotgun (WGS) entry which is preliminary data.</text>
</comment>
<sequence length="91" mass="10022">MLQATIAPPLMALKADRIVALAGEPHLHLDDARAYRRVMNEAPRLQLRSEAWGKAPQSTQRCHYRRVRVVAVAYLGVAAALVIPPLLSVNS</sequence>
<keyword evidence="2" id="KW-1185">Reference proteome</keyword>
<name>A0A1H8AU07_9MICO</name>